<dbReference type="Pfam" id="PF07690">
    <property type="entry name" value="MFS_1"/>
    <property type="match status" value="1"/>
</dbReference>
<evidence type="ECO:0000256" key="5">
    <source>
        <dbReference type="SAM" id="Phobius"/>
    </source>
</evidence>
<evidence type="ECO:0000259" key="6">
    <source>
        <dbReference type="PROSITE" id="PS50850"/>
    </source>
</evidence>
<evidence type="ECO:0000256" key="2">
    <source>
        <dbReference type="ARBA" id="ARBA00022692"/>
    </source>
</evidence>
<evidence type="ECO:0000313" key="7">
    <source>
        <dbReference type="EMBL" id="MEW9308681.1"/>
    </source>
</evidence>
<accession>A0ABV3PSS6</accession>
<sequence>MPDSALSPSDIVRQAGPAPDPRRWSALAILLTGAFLAPLDFFIVNVAMPAITTGLHSTAADVQMVISGYAVVYAVFLITGGRLGDIFGRKAIFMTGLAGFAAASALCGLAWSPTVLIAARMLQGLAAAAMAPQALASVHALFPAHERGRALSIYGIVLGVSSIIGQLLGGALVGADLDGFGWRLIFLINLPIALVAFLAAIPLLRETRGETRPRLDLGGVVLSSLALSSLVVPLVEGRERGWPWWSIVMLATTPVFVELFRRYEQRLARAGGDPLIDLGIFRLPGLVRGISAILALYAMATFFLTYSLYLQGSLGYTAWEAGLAILPFSAGFLAGSTFSPTISRLVGGSAPAFGFASSAFGTAATALLVLGFPAGTMPPLLLMAPAIGFIGLGMGTSMPTMMRAIVERVGPHHAGLVGGIVNSTLQVSAAISVAVLGGLFYTLVGTRTDAASIGHAFAWTLLAIAACHSVGAYLAAGLGRREAVGAQAVPSAAD</sequence>
<comment type="caution">
    <text evidence="7">The sequence shown here is derived from an EMBL/GenBank/DDBJ whole genome shotgun (WGS) entry which is preliminary data.</text>
</comment>
<feature type="transmembrane region" description="Helical" evidence="5">
    <location>
        <begin position="60"/>
        <end position="79"/>
    </location>
</feature>
<dbReference type="PANTHER" id="PTHR42718">
    <property type="entry name" value="MAJOR FACILITATOR SUPERFAMILY MULTIDRUG TRANSPORTER MFSC"/>
    <property type="match status" value="1"/>
</dbReference>
<evidence type="ECO:0000256" key="1">
    <source>
        <dbReference type="ARBA" id="ARBA00004141"/>
    </source>
</evidence>
<dbReference type="PRINTS" id="PR01036">
    <property type="entry name" value="TCRTETB"/>
</dbReference>
<protein>
    <submittedName>
        <fullName evidence="7">MFS transporter</fullName>
    </submittedName>
</protein>
<dbReference type="Proteomes" id="UP001595190">
    <property type="component" value="Unassembled WGS sequence"/>
</dbReference>
<feature type="transmembrane region" description="Helical" evidence="5">
    <location>
        <begin position="91"/>
        <end position="111"/>
    </location>
</feature>
<feature type="transmembrane region" description="Helical" evidence="5">
    <location>
        <begin position="27"/>
        <end position="48"/>
    </location>
</feature>
<feature type="transmembrane region" description="Helical" evidence="5">
    <location>
        <begin position="352"/>
        <end position="374"/>
    </location>
</feature>
<reference evidence="7 9" key="1">
    <citation type="submission" date="2024-07" db="EMBL/GenBank/DDBJ databases">
        <title>Description of Labrys sedimenti sp. nov., isolated from a diclofenac-degrading enrichment culture.</title>
        <authorList>
            <person name="Tancsics A."/>
            <person name="Csepanyi A."/>
        </authorList>
    </citation>
    <scope>NUCLEOTIDE SEQUENCE [LARGE SCALE GENOMIC DNA]</scope>
    <source>
        <strain evidence="7 9">LMG 23578</strain>
    </source>
</reference>
<dbReference type="EMBL" id="JBFNQD010000010">
    <property type="protein sequence ID" value="MEW9308681.1"/>
    <property type="molecule type" value="Genomic_DNA"/>
</dbReference>
<evidence type="ECO:0000256" key="4">
    <source>
        <dbReference type="ARBA" id="ARBA00023136"/>
    </source>
</evidence>
<feature type="domain" description="Major facilitator superfamily (MFS) profile" evidence="6">
    <location>
        <begin position="26"/>
        <end position="483"/>
    </location>
</feature>
<dbReference type="InterPro" id="IPR036259">
    <property type="entry name" value="MFS_trans_sf"/>
</dbReference>
<dbReference type="SUPFAM" id="SSF103473">
    <property type="entry name" value="MFS general substrate transporter"/>
    <property type="match status" value="1"/>
</dbReference>
<dbReference type="InterPro" id="IPR020846">
    <property type="entry name" value="MFS_dom"/>
</dbReference>
<feature type="transmembrane region" description="Helical" evidence="5">
    <location>
        <begin position="456"/>
        <end position="476"/>
    </location>
</feature>
<feature type="transmembrane region" description="Helical" evidence="5">
    <location>
        <begin position="321"/>
        <end position="340"/>
    </location>
</feature>
<feature type="transmembrane region" description="Helical" evidence="5">
    <location>
        <begin position="153"/>
        <end position="174"/>
    </location>
</feature>
<feature type="transmembrane region" description="Helical" evidence="5">
    <location>
        <begin position="286"/>
        <end position="309"/>
    </location>
</feature>
<feature type="transmembrane region" description="Helical" evidence="5">
    <location>
        <begin position="241"/>
        <end position="260"/>
    </location>
</feature>
<keyword evidence="9" id="KW-1185">Reference proteome</keyword>
<reference evidence="8 10" key="2">
    <citation type="submission" date="2024-09" db="EMBL/GenBank/DDBJ databases">
        <title>Description of Labrys sedimenti sp. nov., isolated from a diclofenac-degrading enrichment culture, and genome-based reclassification of Labrys portucalensis as a later heterotypic synonym of Labrys neptuniae.</title>
        <authorList>
            <person name="Tancsics A."/>
            <person name="Csepanyi A."/>
        </authorList>
    </citation>
    <scope>NUCLEOTIDE SEQUENCE [LARGE SCALE GENOMIC DNA]</scope>
    <source>
        <strain evidence="8 10">LMG 23412</strain>
    </source>
</reference>
<comment type="subcellular location">
    <subcellularLocation>
        <location evidence="1">Membrane</location>
        <topology evidence="1">Multi-pass membrane protein</topology>
    </subcellularLocation>
</comment>
<dbReference type="Gene3D" id="1.20.1720.10">
    <property type="entry name" value="Multidrug resistance protein D"/>
    <property type="match status" value="1"/>
</dbReference>
<feature type="transmembrane region" description="Helical" evidence="5">
    <location>
        <begin position="215"/>
        <end position="235"/>
    </location>
</feature>
<name>A0ABV3PSS6_9HYPH</name>
<proteinExistence type="predicted"/>
<dbReference type="PANTHER" id="PTHR42718:SF39">
    <property type="entry name" value="ACTINORHODIN TRANSPORTER-RELATED"/>
    <property type="match status" value="1"/>
</dbReference>
<dbReference type="CDD" id="cd17321">
    <property type="entry name" value="MFS_MMR_MDR_like"/>
    <property type="match status" value="1"/>
</dbReference>
<feature type="transmembrane region" description="Helical" evidence="5">
    <location>
        <begin position="414"/>
        <end position="444"/>
    </location>
</feature>
<keyword evidence="2 5" id="KW-0812">Transmembrane</keyword>
<evidence type="ECO:0000313" key="10">
    <source>
        <dbReference type="Proteomes" id="UP001595190"/>
    </source>
</evidence>
<keyword evidence="4 5" id="KW-0472">Membrane</keyword>
<evidence type="ECO:0000256" key="3">
    <source>
        <dbReference type="ARBA" id="ARBA00022989"/>
    </source>
</evidence>
<dbReference type="Proteomes" id="UP001555786">
    <property type="component" value="Unassembled WGS sequence"/>
</dbReference>
<evidence type="ECO:0000313" key="8">
    <source>
        <dbReference type="EMBL" id="MFC2249710.1"/>
    </source>
</evidence>
<evidence type="ECO:0000313" key="9">
    <source>
        <dbReference type="Proteomes" id="UP001555786"/>
    </source>
</evidence>
<organism evidence="7 9">
    <name type="scientific">Labrys neptuniae</name>
    <dbReference type="NCBI Taxonomy" id="376174"/>
    <lineage>
        <taxon>Bacteria</taxon>
        <taxon>Pseudomonadati</taxon>
        <taxon>Pseudomonadota</taxon>
        <taxon>Alphaproteobacteria</taxon>
        <taxon>Hyphomicrobiales</taxon>
        <taxon>Xanthobacteraceae</taxon>
        <taxon>Labrys</taxon>
    </lineage>
</organism>
<feature type="transmembrane region" description="Helical" evidence="5">
    <location>
        <begin position="180"/>
        <end position="203"/>
    </location>
</feature>
<dbReference type="RefSeq" id="WP_367625657.1">
    <property type="nucleotide sequence ID" value="NZ_JBFNQD010000010.1"/>
</dbReference>
<feature type="transmembrane region" description="Helical" evidence="5">
    <location>
        <begin position="380"/>
        <end position="402"/>
    </location>
</feature>
<keyword evidence="3 5" id="KW-1133">Transmembrane helix</keyword>
<dbReference type="InterPro" id="IPR011701">
    <property type="entry name" value="MFS"/>
</dbReference>
<dbReference type="PROSITE" id="PS50850">
    <property type="entry name" value="MFS"/>
    <property type="match status" value="1"/>
</dbReference>
<dbReference type="Gene3D" id="1.20.1250.20">
    <property type="entry name" value="MFS general substrate transporter like domains"/>
    <property type="match status" value="1"/>
</dbReference>
<gene>
    <name evidence="7" type="ORF">ABXS05_24215</name>
    <name evidence="8" type="ORF">ACETRX_08820</name>
</gene>
<dbReference type="EMBL" id="JBHGPK010000002">
    <property type="protein sequence ID" value="MFC2249710.1"/>
    <property type="molecule type" value="Genomic_DNA"/>
</dbReference>